<evidence type="ECO:0000313" key="4">
    <source>
        <dbReference type="Proteomes" id="UP000526033"/>
    </source>
</evidence>
<dbReference type="Gene3D" id="2.60.120.260">
    <property type="entry name" value="Galactose-binding domain-like"/>
    <property type="match status" value="1"/>
</dbReference>
<dbReference type="EMBL" id="JAAZNL010000025">
    <property type="protein sequence ID" value="NMB70067.1"/>
    <property type="molecule type" value="Genomic_DNA"/>
</dbReference>
<evidence type="ECO:0000256" key="2">
    <source>
        <dbReference type="SAM" id="SignalP"/>
    </source>
</evidence>
<accession>A0A7X9DKG4</accession>
<sequence length="651" mass="71289">MPVFKFVFKTIFGFGLLVLGSYSTYAADITAPVTTHVMDPSSPDGDNGWFVTPINFTLTATDLDSGVSQINYRIDGGTWQTFSFENTLNLAPNASFENYSAGSSISTTDWEKTTSDPGTSYSRDNSTTPAGFETTSIRVGSTSPGWHGINHAATYAAATPLANMTTGIWVKTDSLTSTAYIKVYSVSLDTNNLPVYTYLGQSSGISGTNDWAKLTYNFVVTDPFSVGIYIDIGFDGSGTAWFDAAEITSSLQTRNVEFTVGSDSSNHTVEYYSVDRSGNAETYNCSTDDNCVTFKLDQTPPGNWHDSGAFRGLLGSDHALYVYTVVEDATSGISTFTDKYMYHTDVEPGFGRFSNITTCSSTWQSDQWVVLISPPFIPGVHSAYLLTPKTEFCNNDWKTCKTVRFLAEDLAGNSATKDYCINGPWVKFRGGGLVRSNSDISMISEPEEDNTDGVIEAEGDLVNFFTSTKDWKMMPAARPTEYDYAGFRNIVRTSPTTRTSLTTTSGVYQINTDFEISNTTLPNNFDSASFNQIYFINGDLLISKNVKVATASTALFIVNGKVEIAKSVDEIGIAVMADGDFYTAYDIAEGEGAPTLILGGIFSANKFWFQRTLQGTNNTKYPSEDFTYQPKYITAMRTYLGTNSILWKSVE</sequence>
<name>A0A7X9DKG4_UNCKA</name>
<reference evidence="3 4" key="1">
    <citation type="journal article" date="2020" name="Biotechnol. Biofuels">
        <title>New insights from the biogas microbiome by comprehensive genome-resolved metagenomics of nearly 1600 species originating from multiple anaerobic digesters.</title>
        <authorList>
            <person name="Campanaro S."/>
            <person name="Treu L."/>
            <person name="Rodriguez-R L.M."/>
            <person name="Kovalovszki A."/>
            <person name="Ziels R.M."/>
            <person name="Maus I."/>
            <person name="Zhu X."/>
            <person name="Kougias P.G."/>
            <person name="Basile A."/>
            <person name="Luo G."/>
            <person name="Schluter A."/>
            <person name="Konstantinidis K.T."/>
            <person name="Angelidaki I."/>
        </authorList>
    </citation>
    <scope>NUCLEOTIDE SEQUENCE [LARGE SCALE GENOMIC DNA]</scope>
    <source>
        <strain evidence="3">AS27yjCOA_165</strain>
    </source>
</reference>
<keyword evidence="2" id="KW-0732">Signal</keyword>
<feature type="chain" id="PRO_5031542075" description="CBM-cenC domain-containing protein" evidence="2">
    <location>
        <begin position="27"/>
        <end position="651"/>
    </location>
</feature>
<dbReference type="Proteomes" id="UP000526033">
    <property type="component" value="Unassembled WGS sequence"/>
</dbReference>
<organism evidence="3 4">
    <name type="scientific">candidate division WWE3 bacterium</name>
    <dbReference type="NCBI Taxonomy" id="2053526"/>
    <lineage>
        <taxon>Bacteria</taxon>
        <taxon>Katanobacteria</taxon>
    </lineage>
</organism>
<evidence type="ECO:0000313" key="3">
    <source>
        <dbReference type="EMBL" id="NMB70067.1"/>
    </source>
</evidence>
<feature type="region of interest" description="Disordered" evidence="1">
    <location>
        <begin position="100"/>
        <end position="132"/>
    </location>
</feature>
<comment type="caution">
    <text evidence="3">The sequence shown here is derived from an EMBL/GenBank/DDBJ whole genome shotgun (WGS) entry which is preliminary data.</text>
</comment>
<protein>
    <recommendedName>
        <fullName evidence="5">CBM-cenC domain-containing protein</fullName>
    </recommendedName>
</protein>
<proteinExistence type="predicted"/>
<dbReference type="AlphaFoldDB" id="A0A7X9DKG4"/>
<feature type="compositionally biased region" description="Polar residues" evidence="1">
    <location>
        <begin position="115"/>
        <end position="132"/>
    </location>
</feature>
<evidence type="ECO:0008006" key="5">
    <source>
        <dbReference type="Google" id="ProtNLM"/>
    </source>
</evidence>
<gene>
    <name evidence="3" type="ORF">GYA27_02595</name>
</gene>
<feature type="signal peptide" evidence="2">
    <location>
        <begin position="1"/>
        <end position="26"/>
    </location>
</feature>
<evidence type="ECO:0000256" key="1">
    <source>
        <dbReference type="SAM" id="MobiDB-lite"/>
    </source>
</evidence>